<dbReference type="AlphaFoldDB" id="A0A212LFS3"/>
<reference evidence="1" key="1">
    <citation type="submission" date="2016-08" db="EMBL/GenBank/DDBJ databases">
        <authorList>
            <person name="Seilhamer J.J."/>
        </authorList>
    </citation>
    <scope>NUCLEOTIDE SEQUENCE</scope>
    <source>
        <strain evidence="1">86</strain>
    </source>
</reference>
<protein>
    <submittedName>
        <fullName evidence="1">Uncharacterized protein</fullName>
    </submittedName>
</protein>
<proteinExistence type="predicted"/>
<accession>A0A212LFS3</accession>
<dbReference type="RefSeq" id="WP_288196601.1">
    <property type="nucleotide sequence ID" value="NZ_LT608334.1"/>
</dbReference>
<name>A0A212LFS3_9HYPH</name>
<organism evidence="1">
    <name type="scientific">uncultured Pleomorphomonas sp</name>
    <dbReference type="NCBI Taxonomy" id="442121"/>
    <lineage>
        <taxon>Bacteria</taxon>
        <taxon>Pseudomonadati</taxon>
        <taxon>Pseudomonadota</taxon>
        <taxon>Alphaproteobacteria</taxon>
        <taxon>Hyphomicrobiales</taxon>
        <taxon>Pleomorphomonadaceae</taxon>
        <taxon>Pleomorphomonas</taxon>
        <taxon>environmental samples</taxon>
    </lineage>
</organism>
<sequence>MGGLRDKLLHPDVIAAFVEAYQREYNAARQADIATRRGKEANWRRSGSMYHPSMKEKMSALEERRTAIEVELANPRDEGPLRLHQA</sequence>
<dbReference type="EMBL" id="FMJD01000008">
    <property type="protein sequence ID" value="SCM76412.1"/>
    <property type="molecule type" value="Genomic_DNA"/>
</dbReference>
<evidence type="ECO:0000313" key="1">
    <source>
        <dbReference type="EMBL" id="SCM76412.1"/>
    </source>
</evidence>
<gene>
    <name evidence="1" type="ORF">KL86PLE_40217</name>
</gene>